<keyword evidence="2" id="KW-1185">Reference proteome</keyword>
<dbReference type="AlphaFoldDB" id="A0A136JD50"/>
<dbReference type="Proteomes" id="UP000070501">
    <property type="component" value="Unassembled WGS sequence"/>
</dbReference>
<dbReference type="InParanoid" id="A0A136JD50"/>
<reference evidence="2" key="1">
    <citation type="submission" date="2016-02" db="EMBL/GenBank/DDBJ databases">
        <title>Draft genome sequence of Microdochium bolleyi, a fungal endophyte of beachgrass.</title>
        <authorList>
            <consortium name="DOE Joint Genome Institute"/>
            <person name="David A.S."/>
            <person name="May G."/>
            <person name="Haridas S."/>
            <person name="Lim J."/>
            <person name="Wang M."/>
            <person name="Labutti K."/>
            <person name="Lipzen A."/>
            <person name="Barry K."/>
            <person name="Grigoriev I.V."/>
        </authorList>
    </citation>
    <scope>NUCLEOTIDE SEQUENCE [LARGE SCALE GENOMIC DNA]</scope>
    <source>
        <strain evidence="2">J235TASD1</strain>
    </source>
</reference>
<organism evidence="1 2">
    <name type="scientific">Microdochium bolleyi</name>
    <dbReference type="NCBI Taxonomy" id="196109"/>
    <lineage>
        <taxon>Eukaryota</taxon>
        <taxon>Fungi</taxon>
        <taxon>Dikarya</taxon>
        <taxon>Ascomycota</taxon>
        <taxon>Pezizomycotina</taxon>
        <taxon>Sordariomycetes</taxon>
        <taxon>Xylariomycetidae</taxon>
        <taxon>Xylariales</taxon>
        <taxon>Microdochiaceae</taxon>
        <taxon>Microdochium</taxon>
    </lineage>
</organism>
<accession>A0A136JD50</accession>
<dbReference type="EMBL" id="KQ964246">
    <property type="protein sequence ID" value="KXJ95083.1"/>
    <property type="molecule type" value="Genomic_DNA"/>
</dbReference>
<evidence type="ECO:0000313" key="2">
    <source>
        <dbReference type="Proteomes" id="UP000070501"/>
    </source>
</evidence>
<sequence>MASLTPGAWTSCLTTLACNNAVCITRLDEDVIPIPRLPTLNILMNKAVQSTLSPYARLNVPDLMRYLWPPSPPMAKARLRSHSDEMLLLAPPPAGPFFPMPTQADHPSWWIPVLLF</sequence>
<gene>
    <name evidence="1" type="ORF">Micbo1qcDRAFT_171504</name>
</gene>
<proteinExistence type="predicted"/>
<evidence type="ECO:0000313" key="1">
    <source>
        <dbReference type="EMBL" id="KXJ95083.1"/>
    </source>
</evidence>
<name>A0A136JD50_9PEZI</name>
<protein>
    <submittedName>
        <fullName evidence="1">Uncharacterized protein</fullName>
    </submittedName>
</protein>